<dbReference type="InterPro" id="IPR050659">
    <property type="entry name" value="Peptidase_M24B"/>
</dbReference>
<dbReference type="EMBL" id="DXCK01000012">
    <property type="protein sequence ID" value="HIZ00767.1"/>
    <property type="molecule type" value="Genomic_DNA"/>
</dbReference>
<dbReference type="InterPro" id="IPR036005">
    <property type="entry name" value="Creatinase/aminopeptidase-like"/>
</dbReference>
<evidence type="ECO:0000259" key="1">
    <source>
        <dbReference type="Pfam" id="PF00557"/>
    </source>
</evidence>
<dbReference type="PANTHER" id="PTHR46112">
    <property type="entry name" value="AMINOPEPTIDASE"/>
    <property type="match status" value="1"/>
</dbReference>
<feature type="domain" description="Creatinase N-terminal" evidence="2">
    <location>
        <begin position="9"/>
        <end position="130"/>
    </location>
</feature>
<dbReference type="Gene3D" id="3.40.350.10">
    <property type="entry name" value="Creatinase/prolidase N-terminal domain"/>
    <property type="match status" value="1"/>
</dbReference>
<reference evidence="3" key="2">
    <citation type="submission" date="2021-04" db="EMBL/GenBank/DDBJ databases">
        <authorList>
            <person name="Gilroy R."/>
        </authorList>
    </citation>
    <scope>NUCLEOTIDE SEQUENCE</scope>
    <source>
        <strain evidence="3">ChiHjej12B11-24981</strain>
    </source>
</reference>
<dbReference type="SUPFAM" id="SSF53092">
    <property type="entry name" value="Creatinase/prolidase N-terminal domain"/>
    <property type="match status" value="1"/>
</dbReference>
<dbReference type="InterPro" id="IPR000587">
    <property type="entry name" value="Creatinase_N"/>
</dbReference>
<dbReference type="Gene3D" id="3.90.230.10">
    <property type="entry name" value="Creatinase/methionine aminopeptidase superfamily"/>
    <property type="match status" value="1"/>
</dbReference>
<dbReference type="AlphaFoldDB" id="A0A9D2A4J2"/>
<comment type="caution">
    <text evidence="3">The sequence shown here is derived from an EMBL/GenBank/DDBJ whole genome shotgun (WGS) entry which is preliminary data.</text>
</comment>
<dbReference type="InterPro" id="IPR029149">
    <property type="entry name" value="Creatin/AminoP/Spt16_N"/>
</dbReference>
<name>A0A9D2A4J2_9BACE</name>
<organism evidence="3 4">
    <name type="scientific">Candidatus Bacteroides merdipullorum</name>
    <dbReference type="NCBI Taxonomy" id="2838474"/>
    <lineage>
        <taxon>Bacteria</taxon>
        <taxon>Pseudomonadati</taxon>
        <taxon>Bacteroidota</taxon>
        <taxon>Bacteroidia</taxon>
        <taxon>Bacteroidales</taxon>
        <taxon>Bacteroidaceae</taxon>
        <taxon>Bacteroides</taxon>
    </lineage>
</organism>
<sequence>MLQPELKLRRDKIRALMALQEIDAAIITCNVNLIYACGCVVSGYLYLPLQAPAQLFVKRPNNLTGEFVTPIRKPEQLPELLKECGLPMPQRLMLEGDELPFREYNRLAACFPESEVLPCGTELIRRARSVKTAMELELFRRSGVAHARAYAQIPSVYRSGMTDRQFSIEIERLMRLEGCLGIFRVFGRSMEIFMGSVLAGDNAAAPSPYDFALGGEGLDPSLPGGANGTLLQPGQSVMVDLGGNFYGYMGDMSRVYSVGSLPQKAYDAHQACLEAQAEVTALARPGVACEELYNKAVDVVSKAGFADYFMGIGQKAKFVGHGIGLEINEAPVLAPRIRQELELGMVFALEPKVVLPGVGPVGIENSWAVTTGGVEKLTEAPEEIIAL</sequence>
<feature type="domain" description="Peptidase M24" evidence="1">
    <location>
        <begin position="137"/>
        <end position="370"/>
    </location>
</feature>
<dbReference type="Pfam" id="PF01321">
    <property type="entry name" value="Creatinase_N"/>
    <property type="match status" value="1"/>
</dbReference>
<evidence type="ECO:0000259" key="2">
    <source>
        <dbReference type="Pfam" id="PF01321"/>
    </source>
</evidence>
<dbReference type="CDD" id="cd01066">
    <property type="entry name" value="APP_MetAP"/>
    <property type="match status" value="1"/>
</dbReference>
<protein>
    <submittedName>
        <fullName evidence="3">Xaa-Pro peptidase family protein</fullName>
    </submittedName>
</protein>
<dbReference type="PANTHER" id="PTHR46112:SF2">
    <property type="entry name" value="XAA-PRO AMINOPEPTIDASE P-RELATED"/>
    <property type="match status" value="1"/>
</dbReference>
<evidence type="ECO:0000313" key="4">
    <source>
        <dbReference type="Proteomes" id="UP000824023"/>
    </source>
</evidence>
<dbReference type="SUPFAM" id="SSF55920">
    <property type="entry name" value="Creatinase/aminopeptidase"/>
    <property type="match status" value="1"/>
</dbReference>
<evidence type="ECO:0000313" key="3">
    <source>
        <dbReference type="EMBL" id="HIZ00767.1"/>
    </source>
</evidence>
<gene>
    <name evidence="3" type="ORF">H9819_00745</name>
</gene>
<proteinExistence type="predicted"/>
<dbReference type="InterPro" id="IPR000994">
    <property type="entry name" value="Pept_M24"/>
</dbReference>
<reference evidence="3" key="1">
    <citation type="journal article" date="2021" name="PeerJ">
        <title>Extensive microbial diversity within the chicken gut microbiome revealed by metagenomics and culture.</title>
        <authorList>
            <person name="Gilroy R."/>
            <person name="Ravi A."/>
            <person name="Getino M."/>
            <person name="Pursley I."/>
            <person name="Horton D.L."/>
            <person name="Alikhan N.F."/>
            <person name="Baker D."/>
            <person name="Gharbi K."/>
            <person name="Hall N."/>
            <person name="Watson M."/>
            <person name="Adriaenssens E.M."/>
            <person name="Foster-Nyarko E."/>
            <person name="Jarju S."/>
            <person name="Secka A."/>
            <person name="Antonio M."/>
            <person name="Oren A."/>
            <person name="Chaudhuri R.R."/>
            <person name="La Ragione R."/>
            <person name="Hildebrand F."/>
            <person name="Pallen M.J."/>
        </authorList>
    </citation>
    <scope>NUCLEOTIDE SEQUENCE</scope>
    <source>
        <strain evidence="3">ChiHjej12B11-24981</strain>
    </source>
</reference>
<accession>A0A9D2A4J2</accession>
<dbReference type="Proteomes" id="UP000824023">
    <property type="component" value="Unassembled WGS sequence"/>
</dbReference>
<dbReference type="Pfam" id="PF00557">
    <property type="entry name" value="Peptidase_M24"/>
    <property type="match status" value="1"/>
</dbReference>